<dbReference type="GO" id="GO:0007059">
    <property type="term" value="P:chromosome segregation"/>
    <property type="evidence" value="ECO:0007669"/>
    <property type="project" value="TreeGrafter"/>
</dbReference>
<sequence>MEKTREQQQQTEASNPSLKLAVAMALLKSKLFKNPNSQTSSESDAQHGSHYDMYPQTTACKCFFFDDLGKVSPNNDSQERNRRFNDVLRRRFLRHVRLKERRRKSNGSNDQFAFLILQAQEANFANWSHEAVDFILASLKNLQANDKNLELIEVIVNSLISRLIRRMESPSQGEGFYESDSQFYIQHLVRKLGNVHYIGQRVILLTSQRISAVAEALLFLDPFDRAFPCMHRNMFLMIQLIEFLVSDHFVTWSRDEGFENLLFEEWVTSLIHARKSLELLENRNGLYVIYMDRVVGELAKRVGQVSSSLQKVSPDILNKLFH</sequence>
<dbReference type="GO" id="GO:0007140">
    <property type="term" value="P:male meiotic nuclear division"/>
    <property type="evidence" value="ECO:0007669"/>
    <property type="project" value="TreeGrafter"/>
</dbReference>
<comment type="caution">
    <text evidence="1">The sequence shown here is derived from an EMBL/GenBank/DDBJ whole genome shotgun (WGS) entry which is preliminary data.</text>
</comment>
<dbReference type="GO" id="GO:0000212">
    <property type="term" value="P:meiotic spindle organization"/>
    <property type="evidence" value="ECO:0007669"/>
    <property type="project" value="InterPro"/>
</dbReference>
<dbReference type="PANTHER" id="PTHR35768:SF1">
    <property type="entry name" value="PROTEIN MULTIPOLAR SPINDLE 1"/>
    <property type="match status" value="1"/>
</dbReference>
<evidence type="ECO:0000313" key="1">
    <source>
        <dbReference type="EMBL" id="KAK6942314.1"/>
    </source>
</evidence>
<evidence type="ECO:0000313" key="2">
    <source>
        <dbReference type="Proteomes" id="UP001370490"/>
    </source>
</evidence>
<dbReference type="EMBL" id="JBAMMX010000004">
    <property type="protein sequence ID" value="KAK6942314.1"/>
    <property type="molecule type" value="Genomic_DNA"/>
</dbReference>
<dbReference type="GO" id="GO:0042138">
    <property type="term" value="P:meiotic DNA double-strand break formation"/>
    <property type="evidence" value="ECO:0007669"/>
    <property type="project" value="InterPro"/>
</dbReference>
<dbReference type="InterPro" id="IPR037500">
    <property type="entry name" value="Msp1"/>
</dbReference>
<reference evidence="1 2" key="1">
    <citation type="submission" date="2023-12" db="EMBL/GenBank/DDBJ databases">
        <title>A high-quality genome assembly for Dillenia turbinata (Dilleniales).</title>
        <authorList>
            <person name="Chanderbali A."/>
        </authorList>
    </citation>
    <scope>NUCLEOTIDE SEQUENCE [LARGE SCALE GENOMIC DNA]</scope>
    <source>
        <strain evidence="1">LSX21</strain>
        <tissue evidence="1">Leaf</tissue>
    </source>
</reference>
<keyword evidence="2" id="KW-1185">Reference proteome</keyword>
<proteinExistence type="predicted"/>
<dbReference type="PANTHER" id="PTHR35768">
    <property type="entry name" value="PROTEIN MULTIPOLAR SPINDLE 1"/>
    <property type="match status" value="1"/>
</dbReference>
<organism evidence="1 2">
    <name type="scientific">Dillenia turbinata</name>
    <dbReference type="NCBI Taxonomy" id="194707"/>
    <lineage>
        <taxon>Eukaryota</taxon>
        <taxon>Viridiplantae</taxon>
        <taxon>Streptophyta</taxon>
        <taxon>Embryophyta</taxon>
        <taxon>Tracheophyta</taxon>
        <taxon>Spermatophyta</taxon>
        <taxon>Magnoliopsida</taxon>
        <taxon>eudicotyledons</taxon>
        <taxon>Gunneridae</taxon>
        <taxon>Pentapetalae</taxon>
        <taxon>Dilleniales</taxon>
        <taxon>Dilleniaceae</taxon>
        <taxon>Dillenia</taxon>
    </lineage>
</organism>
<gene>
    <name evidence="1" type="ORF">RJ641_027691</name>
</gene>
<protein>
    <submittedName>
        <fullName evidence="1">Uncharacterized protein</fullName>
    </submittedName>
</protein>
<accession>A0AAN8ZIC7</accession>
<name>A0AAN8ZIC7_9MAGN</name>
<dbReference type="AlphaFoldDB" id="A0AAN8ZIC7"/>
<dbReference type="Proteomes" id="UP001370490">
    <property type="component" value="Unassembled WGS sequence"/>
</dbReference>